<dbReference type="EMBL" id="QNRL01000004">
    <property type="protein sequence ID" value="RBP11620.1"/>
    <property type="molecule type" value="Genomic_DNA"/>
</dbReference>
<keyword evidence="1" id="KW-0472">Membrane</keyword>
<gene>
    <name evidence="2" type="ORF">DFQ50_104141</name>
</gene>
<accession>A0ABX9FWW1</accession>
<comment type="caution">
    <text evidence="2">The sequence shown here is derived from an EMBL/GenBank/DDBJ whole genome shotgun (WGS) entry which is preliminary data.</text>
</comment>
<feature type="transmembrane region" description="Helical" evidence="1">
    <location>
        <begin position="86"/>
        <end position="108"/>
    </location>
</feature>
<reference evidence="2 3" key="1">
    <citation type="submission" date="2018-06" db="EMBL/GenBank/DDBJ databases">
        <title>Genomic Encyclopedia of Type Strains, Phase IV (KMG-IV): sequencing the most valuable type-strain genomes for metagenomic binning, comparative biology and taxonomic classification.</title>
        <authorList>
            <person name="Goeker M."/>
        </authorList>
    </citation>
    <scope>NUCLEOTIDE SEQUENCE [LARGE SCALE GENOMIC DNA]</scope>
    <source>
        <strain evidence="2 3">DSM 27453</strain>
    </source>
</reference>
<evidence type="ECO:0000313" key="2">
    <source>
        <dbReference type="EMBL" id="RBP11620.1"/>
    </source>
</evidence>
<keyword evidence="1" id="KW-0812">Transmembrane</keyword>
<keyword evidence="3" id="KW-1185">Reference proteome</keyword>
<organism evidence="2 3">
    <name type="scientific">Pseudocitrobacter faecalis</name>
    <dbReference type="NCBI Taxonomy" id="1398493"/>
    <lineage>
        <taxon>Bacteria</taxon>
        <taxon>Pseudomonadati</taxon>
        <taxon>Pseudomonadota</taxon>
        <taxon>Gammaproteobacteria</taxon>
        <taxon>Enterobacterales</taxon>
        <taxon>Enterobacteriaceae</taxon>
        <taxon>Pseudocitrobacter</taxon>
    </lineage>
</organism>
<sequence>MFKNRTLLLSVWVIPVFFLFYSCVSYLHIQKAALSIHNMEAKFELAQASDKETYQWEGRSLSKQNTIEFYQAANEKFGKYINCINISHPISIFAIIFSALTLFSGVFAQRLCSRVISINASGLEPEEQAPSFHWFRTILALATFLHSACFLLTLICILVCKLLLLPWSIKFLTTSPSVILILEIVGAVVVAALIVCLAWSRRCLMLFSTTEPVIYGIMISVHDEPEFWKWLSNTLQASHHSVPDNVVLSLQQECHATVAPLVMTTGEKLHGLTLCIPVDRINTLSKRRMAEQICQAMSQPAELAPEVRHDLLESHLRLVQAQHPVARNQLDRVMFRCATAVASTLAGYFLQAWREAIYQQSTRQIWSMSNLTVKSDGSHTAGLLSSMRLYLTKLAQQLPKADFPA</sequence>
<evidence type="ECO:0000256" key="1">
    <source>
        <dbReference type="SAM" id="Phobius"/>
    </source>
</evidence>
<keyword evidence="1" id="KW-1133">Transmembrane helix</keyword>
<protein>
    <submittedName>
        <fullName evidence="2">Uncharacterized protein</fullName>
    </submittedName>
</protein>
<feature type="transmembrane region" description="Helical" evidence="1">
    <location>
        <begin position="7"/>
        <end position="29"/>
    </location>
</feature>
<dbReference type="Proteomes" id="UP000253201">
    <property type="component" value="Unassembled WGS sequence"/>
</dbReference>
<evidence type="ECO:0000313" key="3">
    <source>
        <dbReference type="Proteomes" id="UP000253201"/>
    </source>
</evidence>
<dbReference type="RefSeq" id="WP_147251880.1">
    <property type="nucleotide sequence ID" value="NZ_JAGYXR010000036.1"/>
</dbReference>
<name>A0ABX9FWW1_9ENTR</name>
<feature type="transmembrane region" description="Helical" evidence="1">
    <location>
        <begin position="177"/>
        <end position="199"/>
    </location>
</feature>
<dbReference type="PROSITE" id="PS51257">
    <property type="entry name" value="PROKAR_LIPOPROTEIN"/>
    <property type="match status" value="1"/>
</dbReference>
<feature type="transmembrane region" description="Helical" evidence="1">
    <location>
        <begin position="138"/>
        <end position="165"/>
    </location>
</feature>
<proteinExistence type="predicted"/>